<evidence type="ECO:0000313" key="5">
    <source>
        <dbReference type="EMBL" id="KAK4139656.1"/>
    </source>
</evidence>
<evidence type="ECO:0000256" key="1">
    <source>
        <dbReference type="ARBA" id="ARBA00022723"/>
    </source>
</evidence>
<proteinExistence type="predicted"/>
<dbReference type="GO" id="GO:0004842">
    <property type="term" value="F:ubiquitin-protein transferase activity"/>
    <property type="evidence" value="ECO:0007669"/>
    <property type="project" value="TreeGrafter"/>
</dbReference>
<comment type="caution">
    <text evidence="5">The sequence shown here is derived from an EMBL/GenBank/DDBJ whole genome shotgun (WGS) entry which is preliminary data.</text>
</comment>
<name>A0AAN6ZJG4_9PEZI</name>
<keyword evidence="1" id="KW-0479">Metal-binding</keyword>
<organism evidence="5 6">
    <name type="scientific">Dichotomopilus funicola</name>
    <dbReference type="NCBI Taxonomy" id="1934379"/>
    <lineage>
        <taxon>Eukaryota</taxon>
        <taxon>Fungi</taxon>
        <taxon>Dikarya</taxon>
        <taxon>Ascomycota</taxon>
        <taxon>Pezizomycotina</taxon>
        <taxon>Sordariomycetes</taxon>
        <taxon>Sordariomycetidae</taxon>
        <taxon>Sordariales</taxon>
        <taxon>Chaetomiaceae</taxon>
        <taxon>Dichotomopilus</taxon>
    </lineage>
</organism>
<feature type="compositionally biased region" description="Low complexity" evidence="4">
    <location>
        <begin position="224"/>
        <end position="247"/>
    </location>
</feature>
<dbReference type="GO" id="GO:0008270">
    <property type="term" value="F:zinc ion binding"/>
    <property type="evidence" value="ECO:0007669"/>
    <property type="project" value="UniProtKB-KW"/>
</dbReference>
<evidence type="ECO:0000313" key="6">
    <source>
        <dbReference type="Proteomes" id="UP001302676"/>
    </source>
</evidence>
<protein>
    <recommendedName>
        <fullName evidence="7">Cell cycle control protein</fullName>
    </recommendedName>
</protein>
<gene>
    <name evidence="5" type="ORF">C8A04DRAFT_15645</name>
</gene>
<dbReference type="PANTHER" id="PTHR28042:SF1">
    <property type="entry name" value="E3 UBIQUITIN-PROTEIN LIGASE COMPLEX SLX5-SLX8 SUBUNIT SLX5"/>
    <property type="match status" value="1"/>
</dbReference>
<keyword evidence="6" id="KW-1185">Reference proteome</keyword>
<evidence type="ECO:0000256" key="4">
    <source>
        <dbReference type="SAM" id="MobiDB-lite"/>
    </source>
</evidence>
<dbReference type="GeneID" id="87815179"/>
<sequence>MHSPYGFDALDEIDDDEPLFVARERRRNAVRPLEELLSNVRRNHERALGIMSELHSHHRDFAQRNASVDNMPREGQNHRAGRQRQHDQVVLDELVEVEMSRAPGPSRQQRNSQREPPVFIDLTEEPDSPEVPRAMPPPRTRGANPSQPPVAGRNPRRQTALNRRTPSFSRSDGSLLGDQTNVIDLTLDDSPAAPAPLPQQLPRRNHPEIPPHHRHHLRHHQLHGHQNNNHNQHSFRNRQQAAAAAAAAGRDRDIDAAAAENFGARFAGLIRNIDIFQRLGFGRAIPDVEVQYLGAHQNNNGNNNMDNPIAGNLPHLDYRFGGAGGAAAAPNYEPPPPAREGFTRNTGGGNDEVIICPSCERELKYDPDAGADGRRPVKKVKTRKDQEVHHFWALKDCGHVYCKECYENRRVGSKSSAVRFRRDLTHARRNLCAVPDCPTEANNKGNWVGLFL</sequence>
<keyword evidence="2" id="KW-0863">Zinc-finger</keyword>
<dbReference type="Proteomes" id="UP001302676">
    <property type="component" value="Unassembled WGS sequence"/>
</dbReference>
<feature type="compositionally biased region" description="Basic residues" evidence="4">
    <location>
        <begin position="212"/>
        <end position="223"/>
    </location>
</feature>
<keyword evidence="3" id="KW-0862">Zinc</keyword>
<feature type="compositionally biased region" description="Polar residues" evidence="4">
    <location>
        <begin position="157"/>
        <end position="183"/>
    </location>
</feature>
<accession>A0AAN6ZJG4</accession>
<dbReference type="EMBL" id="MU853654">
    <property type="protein sequence ID" value="KAK4139656.1"/>
    <property type="molecule type" value="Genomic_DNA"/>
</dbReference>
<evidence type="ECO:0000256" key="2">
    <source>
        <dbReference type="ARBA" id="ARBA00022771"/>
    </source>
</evidence>
<dbReference type="InterPro" id="IPR038886">
    <property type="entry name" value="E3_SLX5/Rfp1"/>
</dbReference>
<feature type="region of interest" description="Disordered" evidence="4">
    <location>
        <begin position="100"/>
        <end position="247"/>
    </location>
</feature>
<reference evidence="5" key="1">
    <citation type="journal article" date="2023" name="Mol. Phylogenet. Evol.">
        <title>Genome-scale phylogeny and comparative genomics of the fungal order Sordariales.</title>
        <authorList>
            <person name="Hensen N."/>
            <person name="Bonometti L."/>
            <person name="Westerberg I."/>
            <person name="Brannstrom I.O."/>
            <person name="Guillou S."/>
            <person name="Cros-Aarteil S."/>
            <person name="Calhoun S."/>
            <person name="Haridas S."/>
            <person name="Kuo A."/>
            <person name="Mondo S."/>
            <person name="Pangilinan J."/>
            <person name="Riley R."/>
            <person name="LaButti K."/>
            <person name="Andreopoulos B."/>
            <person name="Lipzen A."/>
            <person name="Chen C."/>
            <person name="Yan M."/>
            <person name="Daum C."/>
            <person name="Ng V."/>
            <person name="Clum A."/>
            <person name="Steindorff A."/>
            <person name="Ohm R.A."/>
            <person name="Martin F."/>
            <person name="Silar P."/>
            <person name="Natvig D.O."/>
            <person name="Lalanne C."/>
            <person name="Gautier V."/>
            <person name="Ament-Velasquez S.L."/>
            <person name="Kruys A."/>
            <person name="Hutchinson M.I."/>
            <person name="Powell A.J."/>
            <person name="Barry K."/>
            <person name="Miller A.N."/>
            <person name="Grigoriev I.V."/>
            <person name="Debuchy R."/>
            <person name="Gladieux P."/>
            <person name="Hiltunen Thoren M."/>
            <person name="Johannesson H."/>
        </authorList>
    </citation>
    <scope>NUCLEOTIDE SEQUENCE</scope>
    <source>
        <strain evidence="5">CBS 141.50</strain>
    </source>
</reference>
<dbReference type="InterPro" id="IPR017907">
    <property type="entry name" value="Znf_RING_CS"/>
</dbReference>
<dbReference type="GO" id="GO:0033768">
    <property type="term" value="C:SUMO-targeted ubiquitin ligase complex"/>
    <property type="evidence" value="ECO:0007669"/>
    <property type="project" value="TreeGrafter"/>
</dbReference>
<feature type="region of interest" description="Disordered" evidence="4">
    <location>
        <begin position="69"/>
        <end position="88"/>
    </location>
</feature>
<dbReference type="RefSeq" id="XP_062633027.1">
    <property type="nucleotide sequence ID" value="XM_062778566.1"/>
</dbReference>
<evidence type="ECO:0008006" key="7">
    <source>
        <dbReference type="Google" id="ProtNLM"/>
    </source>
</evidence>
<dbReference type="PROSITE" id="PS00518">
    <property type="entry name" value="ZF_RING_1"/>
    <property type="match status" value="1"/>
</dbReference>
<evidence type="ECO:0000256" key="3">
    <source>
        <dbReference type="ARBA" id="ARBA00022833"/>
    </source>
</evidence>
<reference evidence="5" key="2">
    <citation type="submission" date="2023-05" db="EMBL/GenBank/DDBJ databases">
        <authorList>
            <consortium name="Lawrence Berkeley National Laboratory"/>
            <person name="Steindorff A."/>
            <person name="Hensen N."/>
            <person name="Bonometti L."/>
            <person name="Westerberg I."/>
            <person name="Brannstrom I.O."/>
            <person name="Guillou S."/>
            <person name="Cros-Aarteil S."/>
            <person name="Calhoun S."/>
            <person name="Haridas S."/>
            <person name="Kuo A."/>
            <person name="Mondo S."/>
            <person name="Pangilinan J."/>
            <person name="Riley R."/>
            <person name="Labutti K."/>
            <person name="Andreopoulos B."/>
            <person name="Lipzen A."/>
            <person name="Chen C."/>
            <person name="Yanf M."/>
            <person name="Daum C."/>
            <person name="Ng V."/>
            <person name="Clum A."/>
            <person name="Ohm R."/>
            <person name="Martin F."/>
            <person name="Silar P."/>
            <person name="Natvig D."/>
            <person name="Lalanne C."/>
            <person name="Gautier V."/>
            <person name="Ament-Velasquez S.L."/>
            <person name="Kruys A."/>
            <person name="Hutchinson M.I."/>
            <person name="Powell A.J."/>
            <person name="Barry K."/>
            <person name="Miller A.N."/>
            <person name="Grigoriev I.V."/>
            <person name="Debuchy R."/>
            <person name="Gladieux P."/>
            <person name="Thoren M.H."/>
            <person name="Johannesson H."/>
        </authorList>
    </citation>
    <scope>NUCLEOTIDE SEQUENCE</scope>
    <source>
        <strain evidence="5">CBS 141.50</strain>
    </source>
</reference>
<dbReference type="AlphaFoldDB" id="A0AAN6ZJG4"/>
<dbReference type="PANTHER" id="PTHR28042">
    <property type="entry name" value="E3 UBIQUITIN-PROTEIN LIGASE COMPLEX SLX5-SLX8 SUBUNIT SLX5"/>
    <property type="match status" value="1"/>
</dbReference>